<name>A0ABR8U7N0_9BACL</name>
<proteinExistence type="predicted"/>
<evidence type="ECO:0000256" key="1">
    <source>
        <dbReference type="SAM" id="Phobius"/>
    </source>
</evidence>
<feature type="transmembrane region" description="Helical" evidence="1">
    <location>
        <begin position="311"/>
        <end position="332"/>
    </location>
</feature>
<gene>
    <name evidence="3" type="ORF">H9649_05550</name>
</gene>
<protein>
    <submittedName>
        <fullName evidence="3">DUF418 domain-containing protein</fullName>
    </submittedName>
</protein>
<dbReference type="EMBL" id="JACSQN010000004">
    <property type="protein sequence ID" value="MBD7984036.1"/>
    <property type="molecule type" value="Genomic_DNA"/>
</dbReference>
<comment type="caution">
    <text evidence="3">The sequence shown here is derived from an EMBL/GenBank/DDBJ whole genome shotgun (WGS) entry which is preliminary data.</text>
</comment>
<feature type="transmembrane region" description="Helical" evidence="1">
    <location>
        <begin position="383"/>
        <end position="404"/>
    </location>
</feature>
<keyword evidence="4" id="KW-1185">Reference proteome</keyword>
<dbReference type="PANTHER" id="PTHR30590">
    <property type="entry name" value="INNER MEMBRANE PROTEIN"/>
    <property type="match status" value="1"/>
</dbReference>
<feature type="transmembrane region" description="Helical" evidence="1">
    <location>
        <begin position="279"/>
        <end position="299"/>
    </location>
</feature>
<dbReference type="InterPro" id="IPR052529">
    <property type="entry name" value="Bact_Transport_Assoc"/>
</dbReference>
<evidence type="ECO:0000313" key="3">
    <source>
        <dbReference type="EMBL" id="MBD7984036.1"/>
    </source>
</evidence>
<accession>A0ABR8U7N0</accession>
<feature type="transmembrane region" description="Helical" evidence="1">
    <location>
        <begin position="243"/>
        <end position="267"/>
    </location>
</feature>
<feature type="transmembrane region" description="Helical" evidence="1">
    <location>
        <begin position="93"/>
        <end position="112"/>
    </location>
</feature>
<evidence type="ECO:0000313" key="4">
    <source>
        <dbReference type="Proteomes" id="UP000626786"/>
    </source>
</evidence>
<feature type="transmembrane region" description="Helical" evidence="1">
    <location>
        <begin position="352"/>
        <end position="371"/>
    </location>
</feature>
<sequence length="440" mass="49607">MDSFSINCLKKSNYFASISVSQTQFQENKSLETTSLEEFNLKQQRVHLIDGMRGLSLFGILLANLLIFQYGIWGKDDLSLAPIDNGAYTFVKVFIEGSFMPIFTFLFGYSIVKMTESLQHKGLKVKRYFVRRFVFLILLGILHGTFLWEGDILTFYGVFGFFLLFFIRRKKRTILIWGLILFVLMNAIMLIGASFGGELDSTEEFVASDSYLEKMNEIYATGTYAEIYHFRNNEDPMSDLPGALVFVVFILSPVIMAPLFLFGMYAARIQLFKSPLQEGAWYLKATLLLVPLGILMKGAGELVPLSGWTDFLIGSGAPILALGYIFAFAYLYTKMDGSIIMRAFESVGKLSLTNYIMQTVICTTIFYGYGLGLFGKLGVLNGILLGILIFVIQCISSTFYLRFVPRGPLEFILRIWTNLSWNGRAKTNISNPSIASKSEV</sequence>
<dbReference type="PANTHER" id="PTHR30590:SF2">
    <property type="entry name" value="INNER MEMBRANE PROTEIN"/>
    <property type="match status" value="1"/>
</dbReference>
<dbReference type="Pfam" id="PF04235">
    <property type="entry name" value="DUF418"/>
    <property type="match status" value="1"/>
</dbReference>
<keyword evidence="1" id="KW-1133">Transmembrane helix</keyword>
<feature type="transmembrane region" description="Helical" evidence="1">
    <location>
        <begin position="128"/>
        <end position="146"/>
    </location>
</feature>
<evidence type="ECO:0000259" key="2">
    <source>
        <dbReference type="Pfam" id="PF04235"/>
    </source>
</evidence>
<feature type="transmembrane region" description="Helical" evidence="1">
    <location>
        <begin position="54"/>
        <end position="73"/>
    </location>
</feature>
<feature type="domain" description="DUF418" evidence="2">
    <location>
        <begin position="266"/>
        <end position="418"/>
    </location>
</feature>
<feature type="transmembrane region" description="Helical" evidence="1">
    <location>
        <begin position="174"/>
        <end position="195"/>
    </location>
</feature>
<feature type="transmembrane region" description="Helical" evidence="1">
    <location>
        <begin position="152"/>
        <end position="167"/>
    </location>
</feature>
<keyword evidence="1" id="KW-0812">Transmembrane</keyword>
<dbReference type="Proteomes" id="UP000626786">
    <property type="component" value="Unassembled WGS sequence"/>
</dbReference>
<organism evidence="3 4">
    <name type="scientific">Sporosarcina quadrami</name>
    <dbReference type="NCBI Taxonomy" id="2762234"/>
    <lineage>
        <taxon>Bacteria</taxon>
        <taxon>Bacillati</taxon>
        <taxon>Bacillota</taxon>
        <taxon>Bacilli</taxon>
        <taxon>Bacillales</taxon>
        <taxon>Caryophanaceae</taxon>
        <taxon>Sporosarcina</taxon>
    </lineage>
</organism>
<reference evidence="3 4" key="1">
    <citation type="submission" date="2020-08" db="EMBL/GenBank/DDBJ databases">
        <title>A Genomic Blueprint of the Chicken Gut Microbiome.</title>
        <authorList>
            <person name="Gilroy R."/>
            <person name="Ravi A."/>
            <person name="Getino M."/>
            <person name="Pursley I."/>
            <person name="Horton D.L."/>
            <person name="Alikhan N.-F."/>
            <person name="Baker D."/>
            <person name="Gharbi K."/>
            <person name="Hall N."/>
            <person name="Watson M."/>
            <person name="Adriaenssens E.M."/>
            <person name="Foster-Nyarko E."/>
            <person name="Jarju S."/>
            <person name="Secka A."/>
            <person name="Antonio M."/>
            <person name="Oren A."/>
            <person name="Chaudhuri R."/>
            <person name="La Ragione R.M."/>
            <person name="Hildebrand F."/>
            <person name="Pallen M.J."/>
        </authorList>
    </citation>
    <scope>NUCLEOTIDE SEQUENCE [LARGE SCALE GENOMIC DNA]</scope>
    <source>
        <strain evidence="3 4">Sa2YVA2</strain>
    </source>
</reference>
<dbReference type="InterPro" id="IPR007349">
    <property type="entry name" value="DUF418"/>
</dbReference>
<keyword evidence="1" id="KW-0472">Membrane</keyword>